<evidence type="ECO:0000259" key="2">
    <source>
        <dbReference type="PROSITE" id="PS50937"/>
    </source>
</evidence>
<dbReference type="EMBL" id="QUBR01000001">
    <property type="protein sequence ID" value="REK72092.1"/>
    <property type="molecule type" value="Genomic_DNA"/>
</dbReference>
<dbReference type="PANTHER" id="PTHR30204">
    <property type="entry name" value="REDOX-CYCLING DRUG-SENSING TRANSCRIPTIONAL ACTIVATOR SOXR"/>
    <property type="match status" value="1"/>
</dbReference>
<gene>
    <name evidence="3" type="ORF">DX116_00085</name>
</gene>
<comment type="caution">
    <text evidence="3">The sequence shown here is derived from an EMBL/GenBank/DDBJ whole genome shotgun (WGS) entry which is preliminary data.</text>
</comment>
<evidence type="ECO:0000256" key="1">
    <source>
        <dbReference type="ARBA" id="ARBA00023125"/>
    </source>
</evidence>
<dbReference type="OrthoDB" id="6716891at2"/>
<protein>
    <submittedName>
        <fullName evidence="3">MerR family transcriptional regulator</fullName>
    </submittedName>
</protein>
<evidence type="ECO:0000313" key="4">
    <source>
        <dbReference type="Proteomes" id="UP000265581"/>
    </source>
</evidence>
<dbReference type="GO" id="GO:0003700">
    <property type="term" value="F:DNA-binding transcription factor activity"/>
    <property type="evidence" value="ECO:0007669"/>
    <property type="project" value="InterPro"/>
</dbReference>
<dbReference type="SMART" id="SM00422">
    <property type="entry name" value="HTH_MERR"/>
    <property type="match status" value="1"/>
</dbReference>
<dbReference type="Pfam" id="PF13411">
    <property type="entry name" value="MerR_1"/>
    <property type="match status" value="1"/>
</dbReference>
<name>A0A371P863_9ACTN</name>
<dbReference type="PROSITE" id="PS50937">
    <property type="entry name" value="HTH_MERR_2"/>
    <property type="match status" value="1"/>
</dbReference>
<keyword evidence="4" id="KW-1185">Reference proteome</keyword>
<dbReference type="PANTHER" id="PTHR30204:SF93">
    <property type="entry name" value="HTH MERR-TYPE DOMAIN-CONTAINING PROTEIN"/>
    <property type="match status" value="1"/>
</dbReference>
<dbReference type="InterPro" id="IPR047057">
    <property type="entry name" value="MerR_fam"/>
</dbReference>
<dbReference type="Proteomes" id="UP000265581">
    <property type="component" value="Unassembled WGS sequence"/>
</dbReference>
<dbReference type="InterPro" id="IPR000551">
    <property type="entry name" value="MerR-type_HTH_dom"/>
</dbReference>
<dbReference type="GO" id="GO:0003677">
    <property type="term" value="F:DNA binding"/>
    <property type="evidence" value="ECO:0007669"/>
    <property type="project" value="UniProtKB-KW"/>
</dbReference>
<dbReference type="InterPro" id="IPR009061">
    <property type="entry name" value="DNA-bd_dom_put_sf"/>
</dbReference>
<dbReference type="Gene3D" id="1.10.1660.10">
    <property type="match status" value="1"/>
</dbReference>
<dbReference type="RefSeq" id="WP_119702227.1">
    <property type="nucleotide sequence ID" value="NZ_JBHSOI010000001.1"/>
</dbReference>
<dbReference type="AlphaFoldDB" id="A0A371P863"/>
<feature type="domain" description="HTH merR-type" evidence="2">
    <location>
        <begin position="15"/>
        <end position="83"/>
    </location>
</feature>
<reference evidence="3 4" key="1">
    <citation type="submission" date="2018-08" db="EMBL/GenBank/DDBJ databases">
        <title>Aeromicrobium sp. M2KJ-4, whole genome shotgun sequence.</title>
        <authorList>
            <person name="Tuo L."/>
        </authorList>
    </citation>
    <scope>NUCLEOTIDE SEQUENCE [LARGE SCALE GENOMIC DNA]</scope>
    <source>
        <strain evidence="3 4">M2KJ-4</strain>
    </source>
</reference>
<keyword evidence="1" id="KW-0238">DNA-binding</keyword>
<accession>A0A371P863</accession>
<proteinExistence type="predicted"/>
<dbReference type="SUPFAM" id="SSF46955">
    <property type="entry name" value="Putative DNA-binding domain"/>
    <property type="match status" value="1"/>
</dbReference>
<organism evidence="3 4">
    <name type="scientific">Aeromicrobium endophyticum</name>
    <dbReference type="NCBI Taxonomy" id="2292704"/>
    <lineage>
        <taxon>Bacteria</taxon>
        <taxon>Bacillati</taxon>
        <taxon>Actinomycetota</taxon>
        <taxon>Actinomycetes</taxon>
        <taxon>Propionibacteriales</taxon>
        <taxon>Nocardioidaceae</taxon>
        <taxon>Aeromicrobium</taxon>
    </lineage>
</organism>
<evidence type="ECO:0000313" key="3">
    <source>
        <dbReference type="EMBL" id="REK72092.1"/>
    </source>
</evidence>
<sequence>MPAEPAAADATAPEEFTVDELASRAQMTVRNVRAYAGRGLIDAPRLVGRTGYYNREHLQRLQLIRQLLERGFTLAAIEKAVQSTPQGAAGHTLDLMTILDLPEEDEAEVMARDDLAALAGVARDATLIESLVELGLVEALDGDRVRLVEPAVVRAGAAAVTMGLAPATVIGLFPTLQTHLRAITDTFVRDVVNELIQPFIDAGFPEDDWDRILSLVDGLLPIASQVTLGVFRSEFRQSIDTEIGEQITGLASQQR</sequence>